<gene>
    <name evidence="1" type="ORF">EYB53_024645</name>
</gene>
<name>A0ABS4DHJ5_9CHLR</name>
<sequence>MLVVHRLAEQQQIALLSREEEDQAHHDRQGCLIDRRLSDVGKQRAPAIFINAVEGVKCQLDLPPGVN</sequence>
<dbReference type="Proteomes" id="UP001193081">
    <property type="component" value="Unassembled WGS sequence"/>
</dbReference>
<keyword evidence="2" id="KW-1185">Reference proteome</keyword>
<evidence type="ECO:0000313" key="2">
    <source>
        <dbReference type="Proteomes" id="UP001193081"/>
    </source>
</evidence>
<reference evidence="1 2" key="1">
    <citation type="submission" date="2021-03" db="EMBL/GenBank/DDBJ databases">
        <authorList>
            <person name="Grouzdev D.S."/>
        </authorList>
    </citation>
    <scope>NUCLEOTIDE SEQUENCE [LARGE SCALE GENOMIC DNA]</scope>
    <source>
        <strain evidence="1 2">M50-1</strain>
    </source>
</reference>
<evidence type="ECO:0000313" key="1">
    <source>
        <dbReference type="EMBL" id="MBP1468921.1"/>
    </source>
</evidence>
<comment type="caution">
    <text evidence="1">The sequence shown here is derived from an EMBL/GenBank/DDBJ whole genome shotgun (WGS) entry which is preliminary data.</text>
</comment>
<organism evidence="1 2">
    <name type="scientific">Candidatus Chloroploca mongolica</name>
    <dbReference type="NCBI Taxonomy" id="2528176"/>
    <lineage>
        <taxon>Bacteria</taxon>
        <taxon>Bacillati</taxon>
        <taxon>Chloroflexota</taxon>
        <taxon>Chloroflexia</taxon>
        <taxon>Chloroflexales</taxon>
        <taxon>Chloroflexineae</taxon>
        <taxon>Oscillochloridaceae</taxon>
        <taxon>Candidatus Chloroploca</taxon>
    </lineage>
</organism>
<protein>
    <submittedName>
        <fullName evidence="1">Uncharacterized protein</fullName>
    </submittedName>
</protein>
<proteinExistence type="predicted"/>
<dbReference type="EMBL" id="SIJK02000114">
    <property type="protein sequence ID" value="MBP1468921.1"/>
    <property type="molecule type" value="Genomic_DNA"/>
</dbReference>
<accession>A0ABS4DHJ5</accession>